<reference evidence="2" key="1">
    <citation type="submission" date="2024-07" db="EMBL/GenBank/DDBJ databases">
        <title>Halotolerant mesophilic bacterium Ornithinibacillus sp. 4-3, sp. nov., isolated from soil.</title>
        <authorList>
            <person name="Sidarenka A.V."/>
            <person name="Guliayeva D.E."/>
            <person name="Leanovich S.I."/>
            <person name="Hileuskaya K.S."/>
            <person name="Akhremchuk A.E."/>
            <person name="Sikolenko M.A."/>
            <person name="Valentovich L.N."/>
        </authorList>
    </citation>
    <scope>NUCLEOTIDE SEQUENCE</scope>
    <source>
        <strain evidence="2">4-3</strain>
    </source>
</reference>
<dbReference type="EMBL" id="CP162599">
    <property type="protein sequence ID" value="XDK31622.1"/>
    <property type="molecule type" value="Genomic_DNA"/>
</dbReference>
<name>A0AB39HIA9_9BACI</name>
<protein>
    <submittedName>
        <fullName evidence="2">Uncharacterized protein</fullName>
    </submittedName>
</protein>
<feature type="transmembrane region" description="Helical" evidence="1">
    <location>
        <begin position="6"/>
        <end position="23"/>
    </location>
</feature>
<accession>A0AB39HIA9</accession>
<sequence>MGVGAGLSIFLYIVGLFILYVVIETAVRRGIDSSETSRMLKKMLEEQMDKEKKYRIIRTLNLFV</sequence>
<keyword evidence="1" id="KW-1133">Transmembrane helix</keyword>
<keyword evidence="1" id="KW-0812">Transmembrane</keyword>
<gene>
    <name evidence="2" type="ORF">AB4Y30_11355</name>
</gene>
<dbReference type="AlphaFoldDB" id="A0AB39HIA9"/>
<evidence type="ECO:0000256" key="1">
    <source>
        <dbReference type="SAM" id="Phobius"/>
    </source>
</evidence>
<organism evidence="2">
    <name type="scientific">Ornithinibacillus sp. 4-3</name>
    <dbReference type="NCBI Taxonomy" id="3231488"/>
    <lineage>
        <taxon>Bacteria</taxon>
        <taxon>Bacillati</taxon>
        <taxon>Bacillota</taxon>
        <taxon>Bacilli</taxon>
        <taxon>Bacillales</taxon>
        <taxon>Bacillaceae</taxon>
        <taxon>Ornithinibacillus</taxon>
    </lineage>
</organism>
<proteinExistence type="predicted"/>
<dbReference type="RefSeq" id="WP_368652348.1">
    <property type="nucleotide sequence ID" value="NZ_CP162599.1"/>
</dbReference>
<evidence type="ECO:0000313" key="2">
    <source>
        <dbReference type="EMBL" id="XDK31622.1"/>
    </source>
</evidence>
<keyword evidence="1" id="KW-0472">Membrane</keyword>